<dbReference type="PANTHER" id="PTHR24559">
    <property type="entry name" value="TRANSPOSON TY3-I GAG-POL POLYPROTEIN"/>
    <property type="match status" value="1"/>
</dbReference>
<organism evidence="1 2">
    <name type="scientific">Mucuna pruriens</name>
    <name type="common">Velvet bean</name>
    <name type="synonym">Dolichos pruriens</name>
    <dbReference type="NCBI Taxonomy" id="157652"/>
    <lineage>
        <taxon>Eukaryota</taxon>
        <taxon>Viridiplantae</taxon>
        <taxon>Streptophyta</taxon>
        <taxon>Embryophyta</taxon>
        <taxon>Tracheophyta</taxon>
        <taxon>Spermatophyta</taxon>
        <taxon>Magnoliopsida</taxon>
        <taxon>eudicotyledons</taxon>
        <taxon>Gunneridae</taxon>
        <taxon>Pentapetalae</taxon>
        <taxon>rosids</taxon>
        <taxon>fabids</taxon>
        <taxon>Fabales</taxon>
        <taxon>Fabaceae</taxon>
        <taxon>Papilionoideae</taxon>
        <taxon>50 kb inversion clade</taxon>
        <taxon>NPAAA clade</taxon>
        <taxon>indigoferoid/millettioid clade</taxon>
        <taxon>Phaseoleae</taxon>
        <taxon>Mucuna</taxon>
    </lineage>
</organism>
<evidence type="ECO:0000313" key="1">
    <source>
        <dbReference type="EMBL" id="RDX60503.1"/>
    </source>
</evidence>
<dbReference type="InterPro" id="IPR053134">
    <property type="entry name" value="RNA-dir_DNA_polymerase"/>
</dbReference>
<dbReference type="EMBL" id="QJKJ01016824">
    <property type="protein sequence ID" value="RDX60503.1"/>
    <property type="molecule type" value="Genomic_DNA"/>
</dbReference>
<evidence type="ECO:0000313" key="2">
    <source>
        <dbReference type="Proteomes" id="UP000257109"/>
    </source>
</evidence>
<dbReference type="Gene3D" id="3.10.10.10">
    <property type="entry name" value="HIV Type 1 Reverse Transcriptase, subunit A, domain 1"/>
    <property type="match status" value="1"/>
</dbReference>
<dbReference type="OrthoDB" id="1928766at2759"/>
<sequence>MGSRVLHLVSQCCISEETQQEMNNVNKAYPKDTYPLLDICFGYNQIQKHPLDEEKTTFMTEGANFCYRVIPFGLKNVGATY</sequence>
<proteinExistence type="predicted"/>
<protein>
    <submittedName>
        <fullName evidence="1">Uncharacterized protein</fullName>
    </submittedName>
</protein>
<accession>A0A371E3B9</accession>
<dbReference type="Proteomes" id="UP000257109">
    <property type="component" value="Unassembled WGS sequence"/>
</dbReference>
<reference evidence="1" key="1">
    <citation type="submission" date="2018-05" db="EMBL/GenBank/DDBJ databases">
        <title>Draft genome of Mucuna pruriens seed.</title>
        <authorList>
            <person name="Nnadi N.E."/>
            <person name="Vos R."/>
            <person name="Hasami M.H."/>
            <person name="Devisetty U.K."/>
            <person name="Aguiy J.C."/>
        </authorList>
    </citation>
    <scope>NUCLEOTIDE SEQUENCE [LARGE SCALE GENOMIC DNA]</scope>
    <source>
        <strain evidence="1">JCA_2017</strain>
    </source>
</reference>
<comment type="caution">
    <text evidence="1">The sequence shown here is derived from an EMBL/GenBank/DDBJ whole genome shotgun (WGS) entry which is preliminary data.</text>
</comment>
<dbReference type="PANTHER" id="PTHR24559:SF444">
    <property type="entry name" value="REVERSE TRANSCRIPTASE DOMAIN-CONTAINING PROTEIN"/>
    <property type="match status" value="1"/>
</dbReference>
<dbReference type="SUPFAM" id="SSF56672">
    <property type="entry name" value="DNA/RNA polymerases"/>
    <property type="match status" value="1"/>
</dbReference>
<name>A0A371E3B9_MUCPR</name>
<feature type="non-terminal residue" evidence="1">
    <location>
        <position position="1"/>
    </location>
</feature>
<keyword evidence="2" id="KW-1185">Reference proteome</keyword>
<dbReference type="AlphaFoldDB" id="A0A371E3B9"/>
<dbReference type="InterPro" id="IPR043502">
    <property type="entry name" value="DNA/RNA_pol_sf"/>
</dbReference>
<gene>
    <name evidence="1" type="ORF">CR513_61353</name>
</gene>